<name>A0A1L9ULI6_ASPBC</name>
<dbReference type="OrthoDB" id="187139at2759"/>
<dbReference type="AlphaFoldDB" id="A0A1L9ULI6"/>
<dbReference type="SUPFAM" id="SSF51126">
    <property type="entry name" value="Pectin lyase-like"/>
    <property type="match status" value="1"/>
</dbReference>
<gene>
    <name evidence="4" type="ORF">ASPBRDRAFT_124250</name>
</gene>
<evidence type="ECO:0000313" key="5">
    <source>
        <dbReference type="Proteomes" id="UP000184499"/>
    </source>
</evidence>
<reference evidence="5" key="1">
    <citation type="journal article" date="2017" name="Genome Biol.">
        <title>Comparative genomics reveals high biological diversity and specific adaptations in the industrially and medically important fungal genus Aspergillus.</title>
        <authorList>
            <person name="de Vries R.P."/>
            <person name="Riley R."/>
            <person name="Wiebenga A."/>
            <person name="Aguilar-Osorio G."/>
            <person name="Amillis S."/>
            <person name="Uchima C.A."/>
            <person name="Anderluh G."/>
            <person name="Asadollahi M."/>
            <person name="Askin M."/>
            <person name="Barry K."/>
            <person name="Battaglia E."/>
            <person name="Bayram O."/>
            <person name="Benocci T."/>
            <person name="Braus-Stromeyer S.A."/>
            <person name="Caldana C."/>
            <person name="Canovas D."/>
            <person name="Cerqueira G.C."/>
            <person name="Chen F."/>
            <person name="Chen W."/>
            <person name="Choi C."/>
            <person name="Clum A."/>
            <person name="Dos Santos R.A."/>
            <person name="Damasio A.R."/>
            <person name="Diallinas G."/>
            <person name="Emri T."/>
            <person name="Fekete E."/>
            <person name="Flipphi M."/>
            <person name="Freyberg S."/>
            <person name="Gallo A."/>
            <person name="Gournas C."/>
            <person name="Habgood R."/>
            <person name="Hainaut M."/>
            <person name="Harispe M.L."/>
            <person name="Henrissat B."/>
            <person name="Hilden K.S."/>
            <person name="Hope R."/>
            <person name="Hossain A."/>
            <person name="Karabika E."/>
            <person name="Karaffa L."/>
            <person name="Karanyi Z."/>
            <person name="Krasevec N."/>
            <person name="Kuo A."/>
            <person name="Kusch H."/>
            <person name="LaButti K."/>
            <person name="Lagendijk E.L."/>
            <person name="Lapidus A."/>
            <person name="Levasseur A."/>
            <person name="Lindquist E."/>
            <person name="Lipzen A."/>
            <person name="Logrieco A.F."/>
            <person name="MacCabe A."/>
            <person name="Maekelae M.R."/>
            <person name="Malavazi I."/>
            <person name="Melin P."/>
            <person name="Meyer V."/>
            <person name="Mielnichuk N."/>
            <person name="Miskei M."/>
            <person name="Molnar A.P."/>
            <person name="Mule G."/>
            <person name="Ngan C.Y."/>
            <person name="Orejas M."/>
            <person name="Orosz E."/>
            <person name="Ouedraogo J.P."/>
            <person name="Overkamp K.M."/>
            <person name="Park H.-S."/>
            <person name="Perrone G."/>
            <person name="Piumi F."/>
            <person name="Punt P.J."/>
            <person name="Ram A.F."/>
            <person name="Ramon A."/>
            <person name="Rauscher S."/>
            <person name="Record E."/>
            <person name="Riano-Pachon D.M."/>
            <person name="Robert V."/>
            <person name="Roehrig J."/>
            <person name="Ruller R."/>
            <person name="Salamov A."/>
            <person name="Salih N.S."/>
            <person name="Samson R.A."/>
            <person name="Sandor E."/>
            <person name="Sanguinetti M."/>
            <person name="Schuetze T."/>
            <person name="Sepcic K."/>
            <person name="Shelest E."/>
            <person name="Sherlock G."/>
            <person name="Sophianopoulou V."/>
            <person name="Squina F.M."/>
            <person name="Sun H."/>
            <person name="Susca A."/>
            <person name="Todd R.B."/>
            <person name="Tsang A."/>
            <person name="Unkles S.E."/>
            <person name="van de Wiele N."/>
            <person name="van Rossen-Uffink D."/>
            <person name="Oliveira J.V."/>
            <person name="Vesth T.C."/>
            <person name="Visser J."/>
            <person name="Yu J.-H."/>
            <person name="Zhou M."/>
            <person name="Andersen M.R."/>
            <person name="Archer D.B."/>
            <person name="Baker S.E."/>
            <person name="Benoit I."/>
            <person name="Brakhage A.A."/>
            <person name="Braus G.H."/>
            <person name="Fischer R."/>
            <person name="Frisvad J.C."/>
            <person name="Goldman G.H."/>
            <person name="Houbraken J."/>
            <person name="Oakley B."/>
            <person name="Pocsi I."/>
            <person name="Scazzocchio C."/>
            <person name="Seiboth B."/>
            <person name="vanKuyk P.A."/>
            <person name="Wortman J."/>
            <person name="Dyer P.S."/>
            <person name="Grigoriev I.V."/>
        </authorList>
    </citation>
    <scope>NUCLEOTIDE SEQUENCE [LARGE SCALE GENOMIC DNA]</scope>
    <source>
        <strain evidence="5">CBS 101740 / IMI 381727 / IBT 21946</strain>
    </source>
</reference>
<dbReference type="VEuPathDB" id="FungiDB:ASPBRDRAFT_124250"/>
<evidence type="ECO:0000313" key="4">
    <source>
        <dbReference type="EMBL" id="OJJ72528.1"/>
    </source>
</evidence>
<evidence type="ECO:0000256" key="2">
    <source>
        <dbReference type="ARBA" id="ARBA00022525"/>
    </source>
</evidence>
<evidence type="ECO:0000256" key="1">
    <source>
        <dbReference type="ARBA" id="ARBA00004613"/>
    </source>
</evidence>
<dbReference type="InterPro" id="IPR012334">
    <property type="entry name" value="Pectin_lyas_fold"/>
</dbReference>
<comment type="subcellular location">
    <subcellularLocation>
        <location evidence="1">Secreted</location>
    </subcellularLocation>
</comment>
<feature type="non-terminal residue" evidence="4">
    <location>
        <position position="1"/>
    </location>
</feature>
<keyword evidence="3" id="KW-0732">Signal</keyword>
<accession>A0A1L9ULI6</accession>
<dbReference type="Proteomes" id="UP000184499">
    <property type="component" value="Unassembled WGS sequence"/>
</dbReference>
<dbReference type="PANTHER" id="PTHR31736">
    <property type="match status" value="1"/>
</dbReference>
<keyword evidence="5" id="KW-1185">Reference proteome</keyword>
<dbReference type="RefSeq" id="XP_067479776.1">
    <property type="nucleotide sequence ID" value="XM_067617676.1"/>
</dbReference>
<dbReference type="PANTHER" id="PTHR31736:SF8">
    <property type="entry name" value="PUTATIVE (AFU_ORTHOLOGUE AFUA_7G06410)-RELATED"/>
    <property type="match status" value="1"/>
</dbReference>
<dbReference type="EMBL" id="KV878683">
    <property type="protein sequence ID" value="OJJ72528.1"/>
    <property type="molecule type" value="Genomic_DNA"/>
</dbReference>
<dbReference type="OMA" id="SAMNISC"/>
<keyword evidence="2" id="KW-0964">Secreted</keyword>
<evidence type="ECO:0000256" key="3">
    <source>
        <dbReference type="ARBA" id="ARBA00022729"/>
    </source>
</evidence>
<proteinExistence type="predicted"/>
<organism evidence="4 5">
    <name type="scientific">Aspergillus brasiliensis (strain CBS 101740 / IMI 381727 / IBT 21946)</name>
    <dbReference type="NCBI Taxonomy" id="767769"/>
    <lineage>
        <taxon>Eukaryota</taxon>
        <taxon>Fungi</taxon>
        <taxon>Dikarya</taxon>
        <taxon>Ascomycota</taxon>
        <taxon>Pezizomycotina</taxon>
        <taxon>Eurotiomycetes</taxon>
        <taxon>Eurotiomycetidae</taxon>
        <taxon>Eurotiales</taxon>
        <taxon>Aspergillaceae</taxon>
        <taxon>Aspergillus</taxon>
        <taxon>Aspergillus subgen. Circumdati</taxon>
    </lineage>
</organism>
<dbReference type="GO" id="GO:0005576">
    <property type="term" value="C:extracellular region"/>
    <property type="evidence" value="ECO:0007669"/>
    <property type="project" value="UniProtKB-SubCell"/>
</dbReference>
<dbReference type="Gene3D" id="2.160.20.10">
    <property type="entry name" value="Single-stranded right-handed beta-helix, Pectin lyase-like"/>
    <property type="match status" value="1"/>
</dbReference>
<dbReference type="STRING" id="767769.A0A1L9ULI6"/>
<dbReference type="GeneID" id="93570164"/>
<dbReference type="InterPro" id="IPR011050">
    <property type="entry name" value="Pectin_lyase_fold/virulence"/>
</dbReference>
<protein>
    <submittedName>
        <fullName evidence="4">Uncharacterized protein</fullName>
    </submittedName>
</protein>
<sequence>IRQASRECGTDGNVVFENTTYHINSVLNTTNLSNCRVEVHVTLLWSNDTSYWLNHPMRTRYQNMSPTVWLLGGRNINVQGHGYGYGAFKGSGQTWYNVVKGESNYPDRPMALTIQNATDSVFE</sequence>